<dbReference type="InterPro" id="IPR005467">
    <property type="entry name" value="His_kinase_dom"/>
</dbReference>
<evidence type="ECO:0000256" key="3">
    <source>
        <dbReference type="ARBA" id="ARBA00022606"/>
    </source>
</evidence>
<dbReference type="PRINTS" id="PR01033">
    <property type="entry name" value="PHYTOCHROME"/>
</dbReference>
<dbReference type="SMART" id="SM00091">
    <property type="entry name" value="PAS"/>
    <property type="match status" value="2"/>
</dbReference>
<dbReference type="Pfam" id="PF00989">
    <property type="entry name" value="PAS"/>
    <property type="match status" value="2"/>
</dbReference>
<dbReference type="PROSITE" id="PS50109">
    <property type="entry name" value="HIS_KIN"/>
    <property type="match status" value="1"/>
</dbReference>
<feature type="domain" description="PAS" evidence="10">
    <location>
        <begin position="756"/>
        <end position="799"/>
    </location>
</feature>
<dbReference type="InterPro" id="IPR001294">
    <property type="entry name" value="Phytochrome"/>
</dbReference>
<dbReference type="InterPro" id="IPR029016">
    <property type="entry name" value="GAF-like_dom_sf"/>
</dbReference>
<dbReference type="GO" id="GO:0009584">
    <property type="term" value="P:detection of visible light"/>
    <property type="evidence" value="ECO:0007669"/>
    <property type="project" value="InterPro"/>
</dbReference>
<comment type="caution">
    <text evidence="11">The sequence shown here is derived from an EMBL/GenBank/DDBJ whole genome shotgun (WGS) entry which is preliminary data.</text>
</comment>
<dbReference type="PROSITE" id="PS00245">
    <property type="entry name" value="PHYTOCHROME_1"/>
    <property type="match status" value="1"/>
</dbReference>
<keyword evidence="3" id="KW-0716">Sensory transduction</keyword>
<dbReference type="Proteomes" id="UP000237347">
    <property type="component" value="Unassembled WGS sequence"/>
</dbReference>
<dbReference type="Pfam" id="PF01590">
    <property type="entry name" value="GAF"/>
    <property type="match status" value="1"/>
</dbReference>
<proteinExistence type="inferred from homology"/>
<protein>
    <submittedName>
        <fullName evidence="11">Phytochrome c</fullName>
    </submittedName>
</protein>
<keyword evidence="4" id="KW-0157">Chromophore</keyword>
<feature type="domain" description="Histidine kinase" evidence="9">
    <location>
        <begin position="841"/>
        <end position="983"/>
    </location>
</feature>
<dbReference type="PROSITE" id="PS50112">
    <property type="entry name" value="PAS"/>
    <property type="match status" value="2"/>
</dbReference>
<dbReference type="Gene3D" id="3.30.450.20">
    <property type="entry name" value="PAS domain"/>
    <property type="match status" value="2"/>
</dbReference>
<comment type="similarity">
    <text evidence="1">Belongs to the phytochrome family.</text>
</comment>
<dbReference type="InterPro" id="IPR003018">
    <property type="entry name" value="GAF"/>
</dbReference>
<dbReference type="Gene3D" id="3.30.450.270">
    <property type="match status" value="1"/>
</dbReference>
<evidence type="ECO:0000259" key="10">
    <source>
        <dbReference type="PROSITE" id="PS50112"/>
    </source>
</evidence>
<evidence type="ECO:0000256" key="2">
    <source>
        <dbReference type="ARBA" id="ARBA00022543"/>
    </source>
</evidence>
<evidence type="ECO:0000256" key="4">
    <source>
        <dbReference type="ARBA" id="ARBA00022991"/>
    </source>
</evidence>
<organism evidence="11 12">
    <name type="scientific">Quercus suber</name>
    <name type="common">Cork oak</name>
    <dbReference type="NCBI Taxonomy" id="58331"/>
    <lineage>
        <taxon>Eukaryota</taxon>
        <taxon>Viridiplantae</taxon>
        <taxon>Streptophyta</taxon>
        <taxon>Embryophyta</taxon>
        <taxon>Tracheophyta</taxon>
        <taxon>Spermatophyta</taxon>
        <taxon>Magnoliopsida</taxon>
        <taxon>eudicotyledons</taxon>
        <taxon>Gunneridae</taxon>
        <taxon>Pentapetalae</taxon>
        <taxon>rosids</taxon>
        <taxon>fabids</taxon>
        <taxon>Fagales</taxon>
        <taxon>Fagaceae</taxon>
        <taxon>Quercus</taxon>
    </lineage>
</organism>
<dbReference type="PANTHER" id="PTHR47876:SF3">
    <property type="entry name" value="PHYTOCHROME 1"/>
    <property type="match status" value="1"/>
</dbReference>
<dbReference type="InterPro" id="IPR013516">
    <property type="entry name" value="Phyto_chromo_BS"/>
</dbReference>
<evidence type="ECO:0000313" key="12">
    <source>
        <dbReference type="Proteomes" id="UP000237347"/>
    </source>
</evidence>
<keyword evidence="2" id="KW-0600">Photoreceptor protein</keyword>
<dbReference type="InterPro" id="IPR013515">
    <property type="entry name" value="Phytochrome_cen-reg"/>
</dbReference>
<keyword evidence="12" id="KW-1185">Reference proteome</keyword>
<evidence type="ECO:0000259" key="9">
    <source>
        <dbReference type="PROSITE" id="PS50109"/>
    </source>
</evidence>
<keyword evidence="7" id="KW-0675">Receptor</keyword>
<dbReference type="Pfam" id="PF08446">
    <property type="entry name" value="PAS_2"/>
    <property type="match status" value="1"/>
</dbReference>
<feature type="domain" description="PAS" evidence="10">
    <location>
        <begin position="614"/>
        <end position="684"/>
    </location>
</feature>
<dbReference type="InterPro" id="IPR016132">
    <property type="entry name" value="Phyto_chromo_attachment"/>
</dbReference>
<dbReference type="InterPro" id="IPR000014">
    <property type="entry name" value="PAS"/>
</dbReference>
<dbReference type="SMART" id="SM00065">
    <property type="entry name" value="GAF"/>
    <property type="match status" value="1"/>
</dbReference>
<evidence type="ECO:0000256" key="5">
    <source>
        <dbReference type="ARBA" id="ARBA00023015"/>
    </source>
</evidence>
<name>A0AAW0KH59_QUESU</name>
<accession>A0AAW0KH59</accession>
<dbReference type="InterPro" id="IPR013654">
    <property type="entry name" value="PAS_2"/>
</dbReference>
<dbReference type="SUPFAM" id="SSF55781">
    <property type="entry name" value="GAF domain-like"/>
    <property type="match status" value="2"/>
</dbReference>
<dbReference type="NCBIfam" id="TIGR00229">
    <property type="entry name" value="sensory_box"/>
    <property type="match status" value="1"/>
</dbReference>
<gene>
    <name evidence="11" type="primary">PHYC</name>
    <name evidence="11" type="ORF">CFP56_019303</name>
</gene>
<reference evidence="11 12" key="1">
    <citation type="journal article" date="2018" name="Sci. Data">
        <title>The draft genome sequence of cork oak.</title>
        <authorList>
            <person name="Ramos A.M."/>
            <person name="Usie A."/>
            <person name="Barbosa P."/>
            <person name="Barros P.M."/>
            <person name="Capote T."/>
            <person name="Chaves I."/>
            <person name="Simoes F."/>
            <person name="Abreu I."/>
            <person name="Carrasquinho I."/>
            <person name="Faro C."/>
            <person name="Guimaraes J.B."/>
            <person name="Mendonca D."/>
            <person name="Nobrega F."/>
            <person name="Rodrigues L."/>
            <person name="Saibo N.J.M."/>
            <person name="Varela M.C."/>
            <person name="Egas C."/>
            <person name="Matos J."/>
            <person name="Miguel C.M."/>
            <person name="Oliveira M.M."/>
            <person name="Ricardo C.P."/>
            <person name="Goncalves S."/>
        </authorList>
    </citation>
    <scope>NUCLEOTIDE SEQUENCE [LARGE SCALE GENOMIC DNA]</scope>
    <source>
        <strain evidence="12">cv. HL8</strain>
    </source>
</reference>
<dbReference type="PROSITE" id="PS50046">
    <property type="entry name" value="PHYTOCHROME_2"/>
    <property type="match status" value="1"/>
</dbReference>
<dbReference type="FunFam" id="3.30.450.270:FF:000001">
    <property type="entry name" value="Phytochrome"/>
    <property type="match status" value="1"/>
</dbReference>
<dbReference type="FunFam" id="3.30.450.20:FF:000039">
    <property type="entry name" value="Phytochrome"/>
    <property type="match status" value="1"/>
</dbReference>
<dbReference type="PANTHER" id="PTHR47876">
    <property type="entry name" value="OS08G0260000 PROTEIN"/>
    <property type="match status" value="1"/>
</dbReference>
<dbReference type="EMBL" id="PKMF04000300">
    <property type="protein sequence ID" value="KAK7838712.1"/>
    <property type="molecule type" value="Genomic_DNA"/>
</dbReference>
<evidence type="ECO:0000256" key="6">
    <source>
        <dbReference type="ARBA" id="ARBA00023163"/>
    </source>
</evidence>
<feature type="domain" description="Phytochrome chromophore attachment site" evidence="8">
    <location>
        <begin position="220"/>
        <end position="389"/>
    </location>
</feature>
<dbReference type="GO" id="GO:0006355">
    <property type="term" value="P:regulation of DNA-templated transcription"/>
    <property type="evidence" value="ECO:0007669"/>
    <property type="project" value="InterPro"/>
</dbReference>
<evidence type="ECO:0000259" key="8">
    <source>
        <dbReference type="PROSITE" id="PS50046"/>
    </source>
</evidence>
<dbReference type="GO" id="GO:0009881">
    <property type="term" value="F:photoreceptor activity"/>
    <property type="evidence" value="ECO:0007669"/>
    <property type="project" value="UniProtKB-KW"/>
</dbReference>
<dbReference type="Pfam" id="PF00360">
    <property type="entry name" value="PHY"/>
    <property type="match status" value="1"/>
</dbReference>
<dbReference type="AlphaFoldDB" id="A0AAW0KH59"/>
<dbReference type="InterPro" id="IPR043150">
    <property type="entry name" value="Phytochrome_PHY_sf"/>
</dbReference>
<evidence type="ECO:0000256" key="7">
    <source>
        <dbReference type="ARBA" id="ARBA00023170"/>
    </source>
</evidence>
<dbReference type="InterPro" id="IPR035965">
    <property type="entry name" value="PAS-like_dom_sf"/>
</dbReference>
<evidence type="ECO:0000256" key="1">
    <source>
        <dbReference type="ARBA" id="ARBA00008235"/>
    </source>
</evidence>
<dbReference type="InterPro" id="IPR013767">
    <property type="entry name" value="PAS_fold"/>
</dbReference>
<dbReference type="Gene3D" id="3.30.450.40">
    <property type="match status" value="1"/>
</dbReference>
<evidence type="ECO:0000313" key="11">
    <source>
        <dbReference type="EMBL" id="KAK7838712.1"/>
    </source>
</evidence>
<dbReference type="SUPFAM" id="SSF55785">
    <property type="entry name" value="PYP-like sensor domain (PAS domain)"/>
    <property type="match status" value="3"/>
</dbReference>
<keyword evidence="5" id="KW-0805">Transcription regulation</keyword>
<keyword evidence="6" id="KW-0804">Transcription</keyword>
<sequence length="1052" mass="117216">MSSKSVSNKTNCSRSSSALSKHGARVVAQTPIDAKLHVDFEETKRFFDYSTSIDFNLSCSTSNVPSSTVSAYLQNMQRGSLIQPFGCIIAVDDENFSVLAYSENAPEMLDLAPHAVPSIEQQEALTFGTDVRTLFRSSGATALQKAANFGEVNLLNPILVHCKTSGKPFYAILHRIDVGLIIDLEPVNPADVPVTAAGALKSYKLAAKAISKLQSLPSGNISLLCDVLVKEVSDLTGYDRVMVYKFHEDEHGEVVAESRRPDLEPFLGLHYPATDIPQASRFLFMKYKVRMICDCLAPPVKVIQDKRLSQPLSLCGSTLRSPHGCHAQYMANMGSIASFVMSVTINEDDNEVESDQQKGRKLWGLIVCHHTSPKFIPFPLRYACEFLIQVFGVQINKEVELAVQLREKHILRTQTVLCDMLLRDAPVGIVTQSPNVMDLVKCDGAALYYRKKIWLLGVTPTEAQIRDIAEWLLEYHNGSTGLSTDSLMEAGYPAASVLGDEVCGMAAVRITSKDFLFWFRSHTAKEIKWGGAKHDPGDKDDGRKMHPRSSFKAFLEVVKQRSRPWEDVEMDAIHSLQLILRGSLQDEIVDESKIIVNVPLVDDRIQRVDELRAVTSEMVRLIETAAVPILAVDGSGSINGWNTKSAELTGLSVEQAIGMSLIDLVSDDSVEVVKNLLNLASQGIEEQNIEIKLKTFGPQENNGPVILVVNACCSRDTKENVVGVCFIGQDVTGQKVIWDKYTRIQGDYVGIMRSPSALIPPIFMTDEHGRCLEWNDAMQKLSGLRREEATERMLLGEVFTVKNFGCRVKDHDTLTKLRILLNGVIAGHDADKLLFGFYDRLGNYEISKPLNGIMFMQNLMGSSNLSKEQKQLIKTSSLCQEQLAKVVDDTDIERIEECYMEMSSGEFNLGEALEVVINQERQVQVIRDSPAEVSSMNLYGDNLRLQQVLSDFLANALHFTPAFEGSSIAFRVIPRKERIGMKMHIDHPSGTWDSRRSNSGDVSPQLWCLKGRAWPIHLPEACEDHEWHCTISERGREIILYNSYRIPIGLSH</sequence>
<dbReference type="CDD" id="cd00130">
    <property type="entry name" value="PAS"/>
    <property type="match status" value="2"/>
</dbReference>